<dbReference type="InterPro" id="IPR005845">
    <property type="entry name" value="A-D-PHexomutase_a/b/a-II"/>
</dbReference>
<dbReference type="Proteomes" id="UP000199662">
    <property type="component" value="Unassembled WGS sequence"/>
</dbReference>
<dbReference type="AlphaFoldDB" id="A0A1H6YA24"/>
<keyword evidence="4 7" id="KW-0460">Magnesium</keyword>
<dbReference type="PANTHER" id="PTHR42946:SF1">
    <property type="entry name" value="PHOSPHOGLUCOMUTASE (ALPHA-D-GLUCOSE-1,6-BISPHOSPHATE-DEPENDENT)"/>
    <property type="match status" value="1"/>
</dbReference>
<dbReference type="InterPro" id="IPR006352">
    <property type="entry name" value="GlmM_bact"/>
</dbReference>
<dbReference type="GO" id="GO:0006048">
    <property type="term" value="P:UDP-N-acetylglucosamine biosynthetic process"/>
    <property type="evidence" value="ECO:0007669"/>
    <property type="project" value="TreeGrafter"/>
</dbReference>
<feature type="binding site" evidence="7">
    <location>
        <position position="243"/>
    </location>
    <ligand>
        <name>Mg(2+)</name>
        <dbReference type="ChEBI" id="CHEBI:18420"/>
    </ligand>
</feature>
<comment type="cofactor">
    <cofactor evidence="7">
        <name>Mg(2+)</name>
        <dbReference type="ChEBI" id="CHEBI:18420"/>
    </cofactor>
    <text evidence="7">Binds 1 Mg(2+) ion per subunit.</text>
</comment>
<evidence type="ECO:0000256" key="1">
    <source>
        <dbReference type="ARBA" id="ARBA00010231"/>
    </source>
</evidence>
<reference evidence="14 15" key="1">
    <citation type="submission" date="2016-10" db="EMBL/GenBank/DDBJ databases">
        <authorList>
            <person name="de Groot N.N."/>
        </authorList>
    </citation>
    <scope>NUCLEOTIDE SEQUENCE [LARGE SCALE GENOMIC DNA]</scope>
    <source>
        <strain evidence="14 15">DSM 2179</strain>
    </source>
</reference>
<feature type="domain" description="Alpha-D-phosphohexomutase C-terminal" evidence="10">
    <location>
        <begin position="376"/>
        <end position="441"/>
    </location>
</feature>
<feature type="modified residue" description="Phosphoserine" evidence="7">
    <location>
        <position position="101"/>
    </location>
</feature>
<feature type="domain" description="Alpha-D-phosphohexomutase alpha/beta/alpha" evidence="11">
    <location>
        <begin position="3"/>
        <end position="137"/>
    </location>
</feature>
<sequence>MARLFGTDGVRGEANIDLTPELAYRLGRSATILFGEDTPHQPVILIGRDTRISGQMFESALAAGICSAGGKALIVGVIPTPAIAYLTKKLKAQAGIVISASHNPFQDNGIKFFGGNGYKLPDEVEDKLEEHVHEIEAGKHLFRPTGDKIGTVEYRHDLVQDYINFVTGTADDSFNGLKVVLDCANGAAYESMPTVLKRLGANVIVTNAKPNGVNINAGCGSMHLDTLQKAVLEHKADFGIAHDGDADRCLCVDEKGNIIDGDRILVMCALEMMKNGRLKDNTVVSTVMANIGFHQAIKAAGGHVEVTKVGDRYVLENMLEHGYNLGGEQSGHIIFSEFSTTGDGLITGIQVLCSIKRSGKKASELSELMTSYPQLLVNVRVATKDGWEENGAICKAIASGNDELGESGRILVRPSGTESLIRVMAEGADQEQLDVICHRIAGIVKEEQG</sequence>
<dbReference type="PROSITE" id="PS00710">
    <property type="entry name" value="PGM_PMM"/>
    <property type="match status" value="1"/>
</dbReference>
<dbReference type="RefSeq" id="WP_091830539.1">
    <property type="nucleotide sequence ID" value="NZ_FNZK01000006.1"/>
</dbReference>
<dbReference type="FunFam" id="3.40.120.10:FF:000001">
    <property type="entry name" value="Phosphoglucosamine mutase"/>
    <property type="match status" value="1"/>
</dbReference>
<evidence type="ECO:0000259" key="12">
    <source>
        <dbReference type="Pfam" id="PF02879"/>
    </source>
</evidence>
<dbReference type="STRING" id="84035.SAMN05660742_10611"/>
<feature type="binding site" description="via phosphate group" evidence="7">
    <location>
        <position position="101"/>
    </location>
    <ligand>
        <name>Mg(2+)</name>
        <dbReference type="ChEBI" id="CHEBI:18420"/>
    </ligand>
</feature>
<dbReference type="GO" id="GO:0009252">
    <property type="term" value="P:peptidoglycan biosynthetic process"/>
    <property type="evidence" value="ECO:0007669"/>
    <property type="project" value="TreeGrafter"/>
</dbReference>
<evidence type="ECO:0000259" key="13">
    <source>
        <dbReference type="Pfam" id="PF02880"/>
    </source>
</evidence>
<name>A0A1H6YA24_9FIRM</name>
<dbReference type="HAMAP" id="MF_01554_B">
    <property type="entry name" value="GlmM_B"/>
    <property type="match status" value="1"/>
</dbReference>
<dbReference type="InterPro" id="IPR005843">
    <property type="entry name" value="A-D-PHexomutase_C"/>
</dbReference>
<dbReference type="InterPro" id="IPR050060">
    <property type="entry name" value="Phosphoglucosamine_mutase"/>
</dbReference>
<dbReference type="Gene3D" id="3.30.310.50">
    <property type="entry name" value="Alpha-D-phosphohexomutase, C-terminal domain"/>
    <property type="match status" value="1"/>
</dbReference>
<dbReference type="InterPro" id="IPR005841">
    <property type="entry name" value="Alpha-D-phosphohexomutase_SF"/>
</dbReference>
<keyword evidence="5 7" id="KW-0413">Isomerase</keyword>
<evidence type="ECO:0000256" key="4">
    <source>
        <dbReference type="ARBA" id="ARBA00022842"/>
    </source>
</evidence>
<protein>
    <recommendedName>
        <fullName evidence="7 9">Phosphoglucosamine mutase</fullName>
        <ecNumber evidence="7 9">5.4.2.10</ecNumber>
    </recommendedName>
</protein>
<evidence type="ECO:0000256" key="9">
    <source>
        <dbReference type="RuleBase" id="RU004327"/>
    </source>
</evidence>
<evidence type="ECO:0000313" key="15">
    <source>
        <dbReference type="Proteomes" id="UP000199662"/>
    </source>
</evidence>
<dbReference type="Pfam" id="PF02878">
    <property type="entry name" value="PGM_PMM_I"/>
    <property type="match status" value="1"/>
</dbReference>
<evidence type="ECO:0000256" key="2">
    <source>
        <dbReference type="ARBA" id="ARBA00022553"/>
    </source>
</evidence>
<dbReference type="InterPro" id="IPR005844">
    <property type="entry name" value="A-D-PHexomutase_a/b/a-I"/>
</dbReference>
<feature type="binding site" evidence="7">
    <location>
        <position position="247"/>
    </location>
    <ligand>
        <name>Mg(2+)</name>
        <dbReference type="ChEBI" id="CHEBI:18420"/>
    </ligand>
</feature>
<dbReference type="EC" id="5.4.2.10" evidence="7 9"/>
<dbReference type="InterPro" id="IPR036900">
    <property type="entry name" value="A-D-PHexomutase_C_sf"/>
</dbReference>
<dbReference type="GO" id="GO:0005975">
    <property type="term" value="P:carbohydrate metabolic process"/>
    <property type="evidence" value="ECO:0007669"/>
    <property type="project" value="InterPro"/>
</dbReference>
<evidence type="ECO:0000256" key="5">
    <source>
        <dbReference type="ARBA" id="ARBA00023235"/>
    </source>
</evidence>
<dbReference type="CDD" id="cd05802">
    <property type="entry name" value="GlmM"/>
    <property type="match status" value="1"/>
</dbReference>
<dbReference type="Gene3D" id="3.40.120.10">
    <property type="entry name" value="Alpha-D-Glucose-1,6-Bisphosphate, subunit A, domain 3"/>
    <property type="match status" value="3"/>
</dbReference>
<dbReference type="FunFam" id="3.30.310.50:FF:000001">
    <property type="entry name" value="Phosphoglucosamine mutase"/>
    <property type="match status" value="1"/>
</dbReference>
<organism evidence="14 15">
    <name type="scientific">Propionispira arboris</name>
    <dbReference type="NCBI Taxonomy" id="84035"/>
    <lineage>
        <taxon>Bacteria</taxon>
        <taxon>Bacillati</taxon>
        <taxon>Bacillota</taxon>
        <taxon>Negativicutes</taxon>
        <taxon>Selenomonadales</taxon>
        <taxon>Selenomonadaceae</taxon>
        <taxon>Propionispira</taxon>
    </lineage>
</organism>
<comment type="catalytic activity">
    <reaction evidence="6 7 9">
        <text>alpha-D-glucosamine 1-phosphate = D-glucosamine 6-phosphate</text>
        <dbReference type="Rhea" id="RHEA:23424"/>
        <dbReference type="ChEBI" id="CHEBI:58516"/>
        <dbReference type="ChEBI" id="CHEBI:58725"/>
        <dbReference type="EC" id="5.4.2.10"/>
    </reaction>
</comment>
<keyword evidence="3 7" id="KW-0479">Metal-binding</keyword>
<dbReference type="NCBIfam" id="TIGR01455">
    <property type="entry name" value="glmM"/>
    <property type="match status" value="1"/>
</dbReference>
<dbReference type="Pfam" id="PF02880">
    <property type="entry name" value="PGM_PMM_III"/>
    <property type="match status" value="1"/>
</dbReference>
<accession>A0A1H6YA24</accession>
<comment type="PTM">
    <text evidence="7">Activated by phosphorylation.</text>
</comment>
<evidence type="ECO:0000256" key="7">
    <source>
        <dbReference type="HAMAP-Rule" id="MF_01554"/>
    </source>
</evidence>
<dbReference type="EMBL" id="FNZK01000006">
    <property type="protein sequence ID" value="SEJ33625.1"/>
    <property type="molecule type" value="Genomic_DNA"/>
</dbReference>
<feature type="binding site" evidence="7">
    <location>
        <position position="245"/>
    </location>
    <ligand>
        <name>Mg(2+)</name>
        <dbReference type="ChEBI" id="CHEBI:18420"/>
    </ligand>
</feature>
<dbReference type="InterPro" id="IPR016055">
    <property type="entry name" value="A-D-PHexomutase_a/b/a-I/II/III"/>
</dbReference>
<dbReference type="InterPro" id="IPR005846">
    <property type="entry name" value="A-D-PHexomutase_a/b/a-III"/>
</dbReference>
<dbReference type="NCBIfam" id="NF008139">
    <property type="entry name" value="PRK10887.1"/>
    <property type="match status" value="1"/>
</dbReference>
<dbReference type="FunFam" id="3.40.120.10:FF:000003">
    <property type="entry name" value="Phosphoglucosamine mutase"/>
    <property type="match status" value="1"/>
</dbReference>
<dbReference type="GO" id="GO:0000287">
    <property type="term" value="F:magnesium ion binding"/>
    <property type="evidence" value="ECO:0007669"/>
    <property type="project" value="UniProtKB-UniRule"/>
</dbReference>
<dbReference type="GO" id="GO:0005829">
    <property type="term" value="C:cytosol"/>
    <property type="evidence" value="ECO:0007669"/>
    <property type="project" value="TreeGrafter"/>
</dbReference>
<dbReference type="Pfam" id="PF00408">
    <property type="entry name" value="PGM_PMM_IV"/>
    <property type="match status" value="1"/>
</dbReference>
<keyword evidence="15" id="KW-1185">Reference proteome</keyword>
<feature type="domain" description="Alpha-D-phosphohexomutase alpha/beta/alpha" evidence="13">
    <location>
        <begin position="260"/>
        <end position="372"/>
    </location>
</feature>
<comment type="similarity">
    <text evidence="1 7 8">Belongs to the phosphohexose mutase family.</text>
</comment>
<dbReference type="PANTHER" id="PTHR42946">
    <property type="entry name" value="PHOSPHOHEXOSE MUTASE"/>
    <property type="match status" value="1"/>
</dbReference>
<evidence type="ECO:0000256" key="8">
    <source>
        <dbReference type="RuleBase" id="RU004326"/>
    </source>
</evidence>
<gene>
    <name evidence="7" type="primary">glmM</name>
    <name evidence="14" type="ORF">SAMN05660742_10611</name>
</gene>
<evidence type="ECO:0000256" key="3">
    <source>
        <dbReference type="ARBA" id="ARBA00022723"/>
    </source>
</evidence>
<dbReference type="PRINTS" id="PR00509">
    <property type="entry name" value="PGMPMM"/>
</dbReference>
<dbReference type="Pfam" id="PF02879">
    <property type="entry name" value="PGM_PMM_II"/>
    <property type="match status" value="1"/>
</dbReference>
<comment type="function">
    <text evidence="7 9">Catalyzes the conversion of glucosamine-6-phosphate to glucosamine-1-phosphate.</text>
</comment>
<keyword evidence="2 7" id="KW-0597">Phosphoprotein</keyword>
<proteinExistence type="inferred from homology"/>
<dbReference type="GO" id="GO:0008966">
    <property type="term" value="F:phosphoglucosamine mutase activity"/>
    <property type="evidence" value="ECO:0007669"/>
    <property type="project" value="UniProtKB-UniRule"/>
</dbReference>
<dbReference type="GO" id="GO:0004615">
    <property type="term" value="F:phosphomannomutase activity"/>
    <property type="evidence" value="ECO:0007669"/>
    <property type="project" value="TreeGrafter"/>
</dbReference>
<evidence type="ECO:0000259" key="10">
    <source>
        <dbReference type="Pfam" id="PF00408"/>
    </source>
</evidence>
<feature type="domain" description="Alpha-D-phosphohexomutase alpha/beta/alpha" evidence="12">
    <location>
        <begin position="161"/>
        <end position="256"/>
    </location>
</feature>
<evidence type="ECO:0000256" key="6">
    <source>
        <dbReference type="ARBA" id="ARBA00050364"/>
    </source>
</evidence>
<feature type="active site" description="Phosphoserine intermediate" evidence="7">
    <location>
        <position position="101"/>
    </location>
</feature>
<dbReference type="SUPFAM" id="SSF53738">
    <property type="entry name" value="Phosphoglucomutase, first 3 domains"/>
    <property type="match status" value="3"/>
</dbReference>
<evidence type="ECO:0000259" key="11">
    <source>
        <dbReference type="Pfam" id="PF02878"/>
    </source>
</evidence>
<dbReference type="InterPro" id="IPR016066">
    <property type="entry name" value="A-D-PHexomutase_CS"/>
</dbReference>
<dbReference type="SUPFAM" id="SSF55957">
    <property type="entry name" value="Phosphoglucomutase, C-terminal domain"/>
    <property type="match status" value="1"/>
</dbReference>
<evidence type="ECO:0000313" key="14">
    <source>
        <dbReference type="EMBL" id="SEJ33625.1"/>
    </source>
</evidence>